<dbReference type="EMBL" id="ATLV01003246">
    <property type="status" value="NOT_ANNOTATED_CDS"/>
    <property type="molecule type" value="Genomic_DNA"/>
</dbReference>
<keyword evidence="4" id="KW-1185">Reference proteome</keyword>
<evidence type="ECO:0000313" key="2">
    <source>
        <dbReference type="EMBL" id="KFB34947.1"/>
    </source>
</evidence>
<name>A0A084VAF3_ANOSI</name>
<feature type="region of interest" description="Disordered" evidence="1">
    <location>
        <begin position="1"/>
        <end position="47"/>
    </location>
</feature>
<proteinExistence type="predicted"/>
<evidence type="ECO:0000313" key="4">
    <source>
        <dbReference type="Proteomes" id="UP000030765"/>
    </source>
</evidence>
<reference evidence="2 4" key="1">
    <citation type="journal article" date="2014" name="BMC Genomics">
        <title>Genome sequence of Anopheles sinensis provides insight into genetics basis of mosquito competence for malaria parasites.</title>
        <authorList>
            <person name="Zhou D."/>
            <person name="Zhang D."/>
            <person name="Ding G."/>
            <person name="Shi L."/>
            <person name="Hou Q."/>
            <person name="Ye Y."/>
            <person name="Xu Y."/>
            <person name="Zhou H."/>
            <person name="Xiong C."/>
            <person name="Li S."/>
            <person name="Yu J."/>
            <person name="Hong S."/>
            <person name="Yu X."/>
            <person name="Zou P."/>
            <person name="Chen C."/>
            <person name="Chang X."/>
            <person name="Wang W."/>
            <person name="Lv Y."/>
            <person name="Sun Y."/>
            <person name="Ma L."/>
            <person name="Shen B."/>
            <person name="Zhu C."/>
        </authorList>
    </citation>
    <scope>NUCLEOTIDE SEQUENCE [LARGE SCALE GENOMIC DNA]</scope>
</reference>
<protein>
    <submittedName>
        <fullName evidence="2 3">Uncharacterized protein</fullName>
    </submittedName>
</protein>
<organism evidence="2">
    <name type="scientific">Anopheles sinensis</name>
    <name type="common">Mosquito</name>
    <dbReference type="NCBI Taxonomy" id="74873"/>
    <lineage>
        <taxon>Eukaryota</taxon>
        <taxon>Metazoa</taxon>
        <taxon>Ecdysozoa</taxon>
        <taxon>Arthropoda</taxon>
        <taxon>Hexapoda</taxon>
        <taxon>Insecta</taxon>
        <taxon>Pterygota</taxon>
        <taxon>Neoptera</taxon>
        <taxon>Endopterygota</taxon>
        <taxon>Diptera</taxon>
        <taxon>Nematocera</taxon>
        <taxon>Culicoidea</taxon>
        <taxon>Culicidae</taxon>
        <taxon>Anophelinae</taxon>
        <taxon>Anopheles</taxon>
    </lineage>
</organism>
<accession>A0A084VAF3</accession>
<gene>
    <name evidence="2" type="ORF">ZHAS_00000659</name>
</gene>
<sequence>MDADVLPPRKARKWEGGDGGVCRFHTPVRGGPRRPASSSSSSGGDDISVWVPEKTAATWVPKLGLVRAAAKKPRGCSRFLPPNHVQLPPPPVDCDFELAEHGAQEVI</sequence>
<dbReference type="EnsemblMetazoa" id="ASIC000659-RA">
    <property type="protein sequence ID" value="ASIC000659-PA"/>
    <property type="gene ID" value="ASIC000659"/>
</dbReference>
<dbReference type="AlphaFoldDB" id="A0A084VAF3"/>
<dbReference type="Proteomes" id="UP000030765">
    <property type="component" value="Unassembled WGS sequence"/>
</dbReference>
<feature type="compositionally biased region" description="Low complexity" evidence="1">
    <location>
        <begin position="27"/>
        <end position="44"/>
    </location>
</feature>
<dbReference type="VEuPathDB" id="VectorBase:ASIC000659"/>
<evidence type="ECO:0000256" key="1">
    <source>
        <dbReference type="SAM" id="MobiDB-lite"/>
    </source>
</evidence>
<reference evidence="3" key="2">
    <citation type="submission" date="2020-05" db="UniProtKB">
        <authorList>
            <consortium name="EnsemblMetazoa"/>
        </authorList>
    </citation>
    <scope>IDENTIFICATION</scope>
</reference>
<evidence type="ECO:0000313" key="3">
    <source>
        <dbReference type="EnsemblMetazoa" id="ASIC000659-PA"/>
    </source>
</evidence>
<dbReference type="EMBL" id="KE524126">
    <property type="protein sequence ID" value="KFB34947.1"/>
    <property type="molecule type" value="Genomic_DNA"/>
</dbReference>